<reference evidence="1 2" key="1">
    <citation type="submission" date="2018-11" db="EMBL/GenBank/DDBJ databases">
        <title>Genomic Encyclopedia of Type Strains, Phase IV (KMG-IV): sequencing the most valuable type-strain genomes for metagenomic binning, comparative biology and taxonomic classification.</title>
        <authorList>
            <person name="Goeker M."/>
        </authorList>
    </citation>
    <scope>NUCLEOTIDE SEQUENCE [LARGE SCALE GENOMIC DNA]</scope>
    <source>
        <strain evidence="1 2">DSM 100275</strain>
    </source>
</reference>
<dbReference type="Proteomes" id="UP000276634">
    <property type="component" value="Unassembled WGS sequence"/>
</dbReference>
<organism evidence="1 2">
    <name type="scientific">Inmirania thermothiophila</name>
    <dbReference type="NCBI Taxonomy" id="1750597"/>
    <lineage>
        <taxon>Bacteria</taxon>
        <taxon>Pseudomonadati</taxon>
        <taxon>Pseudomonadota</taxon>
        <taxon>Gammaproteobacteria</taxon>
        <taxon>Chromatiales</taxon>
        <taxon>Ectothiorhodospiraceae</taxon>
        <taxon>Inmirania</taxon>
    </lineage>
</organism>
<evidence type="ECO:0000313" key="1">
    <source>
        <dbReference type="EMBL" id="ROR32689.1"/>
    </source>
</evidence>
<dbReference type="AlphaFoldDB" id="A0A3N1Y1J2"/>
<dbReference type="EMBL" id="RJVI01000002">
    <property type="protein sequence ID" value="ROR32689.1"/>
    <property type="molecule type" value="Genomic_DNA"/>
</dbReference>
<protein>
    <submittedName>
        <fullName evidence="1">Uncharacterized protein</fullName>
    </submittedName>
</protein>
<sequence length="69" mass="7677">MLRYDGTVYRGEGAGEPEGAAFCPRCYEETGRRVRLQTELAVSRMGAVQRWHCPVCGGRYPVSPQLADD</sequence>
<dbReference type="RefSeq" id="WP_123401598.1">
    <property type="nucleotide sequence ID" value="NZ_RJVI01000002.1"/>
</dbReference>
<evidence type="ECO:0000313" key="2">
    <source>
        <dbReference type="Proteomes" id="UP000276634"/>
    </source>
</evidence>
<comment type="caution">
    <text evidence="1">The sequence shown here is derived from an EMBL/GenBank/DDBJ whole genome shotgun (WGS) entry which is preliminary data.</text>
</comment>
<accession>A0A3N1Y1J2</accession>
<gene>
    <name evidence="1" type="ORF">EDC57_1896</name>
</gene>
<name>A0A3N1Y1J2_9GAMM</name>
<proteinExistence type="predicted"/>
<keyword evidence="2" id="KW-1185">Reference proteome</keyword>